<evidence type="ECO:0000256" key="1">
    <source>
        <dbReference type="ARBA" id="ARBA00004141"/>
    </source>
</evidence>
<keyword evidence="3 5" id="KW-1133">Transmembrane helix</keyword>
<feature type="transmembrane region" description="Helical" evidence="5">
    <location>
        <begin position="291"/>
        <end position="310"/>
    </location>
</feature>
<dbReference type="PROSITE" id="PS50801">
    <property type="entry name" value="STAS"/>
    <property type="match status" value="1"/>
</dbReference>
<comment type="caution">
    <text evidence="7">The sequence shown here is derived from an EMBL/GenBank/DDBJ whole genome shotgun (WGS) entry which is preliminary data.</text>
</comment>
<evidence type="ECO:0000256" key="2">
    <source>
        <dbReference type="ARBA" id="ARBA00022692"/>
    </source>
</evidence>
<evidence type="ECO:0000313" key="7">
    <source>
        <dbReference type="EMBL" id="KAL1130061.1"/>
    </source>
</evidence>
<dbReference type="InterPro" id="IPR001902">
    <property type="entry name" value="SLC26A/SulP_fam"/>
</dbReference>
<evidence type="ECO:0000256" key="3">
    <source>
        <dbReference type="ARBA" id="ARBA00022989"/>
    </source>
</evidence>
<dbReference type="CDD" id="cd07042">
    <property type="entry name" value="STAS_SulP_like_sulfate_transporter"/>
    <property type="match status" value="1"/>
</dbReference>
<protein>
    <recommendedName>
        <fullName evidence="6">STAS domain-containing protein</fullName>
    </recommendedName>
</protein>
<keyword evidence="2 5" id="KW-0812">Transmembrane</keyword>
<feature type="domain" description="STAS" evidence="6">
    <location>
        <begin position="472"/>
        <end position="597"/>
    </location>
</feature>
<dbReference type="Gene3D" id="3.30.750.24">
    <property type="entry name" value="STAS domain"/>
    <property type="match status" value="1"/>
</dbReference>
<feature type="transmembrane region" description="Helical" evidence="5">
    <location>
        <begin position="118"/>
        <end position="138"/>
    </location>
</feature>
<dbReference type="AlphaFoldDB" id="A0ABD0YFI0"/>
<dbReference type="SUPFAM" id="SSF52091">
    <property type="entry name" value="SpoIIaa-like"/>
    <property type="match status" value="1"/>
</dbReference>
<comment type="subcellular location">
    <subcellularLocation>
        <location evidence="1">Membrane</location>
        <topology evidence="1">Multi-pass membrane protein</topology>
    </subcellularLocation>
</comment>
<evidence type="ECO:0000256" key="4">
    <source>
        <dbReference type="ARBA" id="ARBA00023136"/>
    </source>
</evidence>
<feature type="transmembrane region" description="Helical" evidence="5">
    <location>
        <begin position="81"/>
        <end position="98"/>
    </location>
</feature>
<organism evidence="7 8">
    <name type="scientific">Ranatra chinensis</name>
    <dbReference type="NCBI Taxonomy" id="642074"/>
    <lineage>
        <taxon>Eukaryota</taxon>
        <taxon>Metazoa</taxon>
        <taxon>Ecdysozoa</taxon>
        <taxon>Arthropoda</taxon>
        <taxon>Hexapoda</taxon>
        <taxon>Insecta</taxon>
        <taxon>Pterygota</taxon>
        <taxon>Neoptera</taxon>
        <taxon>Paraneoptera</taxon>
        <taxon>Hemiptera</taxon>
        <taxon>Heteroptera</taxon>
        <taxon>Panheteroptera</taxon>
        <taxon>Nepomorpha</taxon>
        <taxon>Nepidae</taxon>
        <taxon>Ranatrinae</taxon>
        <taxon>Ranatra</taxon>
    </lineage>
</organism>
<dbReference type="Pfam" id="PF01740">
    <property type="entry name" value="STAS"/>
    <property type="match status" value="1"/>
</dbReference>
<accession>A0ABD0YFI0</accession>
<feature type="transmembrane region" description="Helical" evidence="5">
    <location>
        <begin position="423"/>
        <end position="448"/>
    </location>
</feature>
<keyword evidence="4 5" id="KW-0472">Membrane</keyword>
<sequence length="610" mass="66613">KFKCHPREALRSTVPAVHWLANYKWKEWLIKDIIAGCTVAVMNIPQGMAYALLGNVPPVVGIYMAFFPVLIYSILGTSRHISMGSFAVVCLMAGKVVLTQTSIAASNLNNTLSDKHTFYSPIEVGTAVTFMVAIFQLVMYLFRLGIVCTLLSDTLISGFTAGASIHVFTSQIKDLLGMKVPRFSGSFQIINTYIGIFSNLDTINVAAVVVSIVTISILLINNELLKPWVSKRSIVPIPIELIAVLTGTLLSAYCGLSERYNLKTVGPIAVGLPEPKLPPIQLLSSVAIDSFVIAIIAYIISVSMALIFANKLKYEIDANQELLAQGCGNFFGSFFSCLPFAASLSRSVIQQTVGGCTQLTSIVSSLILLIVLLWIAPFFEPLPRCILSSLIVVALKGVILQALDIRKIWRTSPLDGIVWLSTYIGVVLVEIDVGLLIGVCASVLTLLIRGMRSTTCIVERLPNTDIYVDTNRYAKTEDLPGITVIRYSGCINFLNRTYFKKDIFRLANKVPINNTKKNKVDAGNIPPLEILDFTGLQYVDPSGAACLKCLIQEMSNLSVSVYMAGISGSVISMLQTCDVLSASCPYFPTVHDAVIYSQSKQEEPVYTIRL</sequence>
<dbReference type="GO" id="GO:0016020">
    <property type="term" value="C:membrane"/>
    <property type="evidence" value="ECO:0007669"/>
    <property type="project" value="UniProtKB-SubCell"/>
</dbReference>
<reference evidence="7 8" key="1">
    <citation type="submission" date="2024-07" db="EMBL/GenBank/DDBJ databases">
        <title>Chromosome-level genome assembly of the water stick insect Ranatra chinensis (Heteroptera: Nepidae).</title>
        <authorList>
            <person name="Liu X."/>
        </authorList>
    </citation>
    <scope>NUCLEOTIDE SEQUENCE [LARGE SCALE GENOMIC DNA]</scope>
    <source>
        <strain evidence="7">Cailab_2021Rc</strain>
        <tissue evidence="7">Muscle</tissue>
    </source>
</reference>
<feature type="transmembrane region" description="Helical" evidence="5">
    <location>
        <begin position="144"/>
        <end position="168"/>
    </location>
</feature>
<proteinExistence type="predicted"/>
<feature type="transmembrane region" description="Helical" evidence="5">
    <location>
        <begin position="322"/>
        <end position="342"/>
    </location>
</feature>
<dbReference type="NCBIfam" id="TIGR00815">
    <property type="entry name" value="sulP"/>
    <property type="match status" value="1"/>
</dbReference>
<gene>
    <name evidence="7" type="ORF">AAG570_013004</name>
</gene>
<dbReference type="InterPro" id="IPR002645">
    <property type="entry name" value="STAS_dom"/>
</dbReference>
<name>A0ABD0YFI0_9HEMI</name>
<dbReference type="Pfam" id="PF00916">
    <property type="entry name" value="Sulfate_transp"/>
    <property type="match status" value="1"/>
</dbReference>
<feature type="non-terminal residue" evidence="7">
    <location>
        <position position="1"/>
    </location>
</feature>
<feature type="transmembrane region" description="Helical" evidence="5">
    <location>
        <begin position="386"/>
        <end position="403"/>
    </location>
</feature>
<keyword evidence="8" id="KW-1185">Reference proteome</keyword>
<dbReference type="InterPro" id="IPR011547">
    <property type="entry name" value="SLC26A/SulP_dom"/>
</dbReference>
<evidence type="ECO:0000313" key="8">
    <source>
        <dbReference type="Proteomes" id="UP001558652"/>
    </source>
</evidence>
<feature type="transmembrane region" description="Helical" evidence="5">
    <location>
        <begin position="52"/>
        <end position="75"/>
    </location>
</feature>
<feature type="transmembrane region" description="Helical" evidence="5">
    <location>
        <begin position="203"/>
        <end position="221"/>
    </location>
</feature>
<evidence type="ECO:0000259" key="6">
    <source>
        <dbReference type="PROSITE" id="PS50801"/>
    </source>
</evidence>
<feature type="transmembrane region" description="Helical" evidence="5">
    <location>
        <begin position="233"/>
        <end position="253"/>
    </location>
</feature>
<dbReference type="PANTHER" id="PTHR11814">
    <property type="entry name" value="SULFATE TRANSPORTER"/>
    <property type="match status" value="1"/>
</dbReference>
<feature type="transmembrane region" description="Helical" evidence="5">
    <location>
        <begin position="362"/>
        <end position="379"/>
    </location>
</feature>
<evidence type="ECO:0000256" key="5">
    <source>
        <dbReference type="SAM" id="Phobius"/>
    </source>
</evidence>
<dbReference type="InterPro" id="IPR036513">
    <property type="entry name" value="STAS_dom_sf"/>
</dbReference>
<dbReference type="EMBL" id="JBFDAA010000008">
    <property type="protein sequence ID" value="KAL1130061.1"/>
    <property type="molecule type" value="Genomic_DNA"/>
</dbReference>
<dbReference type="Proteomes" id="UP001558652">
    <property type="component" value="Unassembled WGS sequence"/>
</dbReference>